<gene>
    <name evidence="3" type="ORF">A2Y83_03370</name>
</gene>
<proteinExistence type="predicted"/>
<feature type="domain" description="Glycosyl transferase family 1" evidence="1">
    <location>
        <begin position="273"/>
        <end position="421"/>
    </location>
</feature>
<evidence type="ECO:0000259" key="1">
    <source>
        <dbReference type="Pfam" id="PF00534"/>
    </source>
</evidence>
<accession>A0A1F5S6Y1</accession>
<dbReference type="EMBL" id="MFFS01000041">
    <property type="protein sequence ID" value="OGF22031.1"/>
    <property type="molecule type" value="Genomic_DNA"/>
</dbReference>
<dbReference type="AlphaFoldDB" id="A0A1F5S6Y1"/>
<evidence type="ECO:0000313" key="4">
    <source>
        <dbReference type="Proteomes" id="UP000178323"/>
    </source>
</evidence>
<dbReference type="InterPro" id="IPR050194">
    <property type="entry name" value="Glycosyltransferase_grp1"/>
</dbReference>
<dbReference type="PANTHER" id="PTHR45947">
    <property type="entry name" value="SULFOQUINOVOSYL TRANSFERASE SQD2"/>
    <property type="match status" value="1"/>
</dbReference>
<name>A0A1F5S6Y1_9BACT</name>
<dbReference type="PANTHER" id="PTHR45947:SF13">
    <property type="entry name" value="TRANSFERASE"/>
    <property type="match status" value="1"/>
</dbReference>
<dbReference type="Pfam" id="PF13439">
    <property type="entry name" value="Glyco_transf_4"/>
    <property type="match status" value="1"/>
</dbReference>
<protein>
    <recommendedName>
        <fullName evidence="5">Glycosyltransferase subfamily 4-like N-terminal domain-containing protein</fullName>
    </recommendedName>
</protein>
<dbReference type="Pfam" id="PF00534">
    <property type="entry name" value="Glycos_transf_1"/>
    <property type="match status" value="1"/>
</dbReference>
<dbReference type="SUPFAM" id="SSF53756">
    <property type="entry name" value="UDP-Glycosyltransferase/glycogen phosphorylase"/>
    <property type="match status" value="1"/>
</dbReference>
<evidence type="ECO:0000313" key="3">
    <source>
        <dbReference type="EMBL" id="OGF22031.1"/>
    </source>
</evidence>
<dbReference type="GO" id="GO:0016757">
    <property type="term" value="F:glycosyltransferase activity"/>
    <property type="evidence" value="ECO:0007669"/>
    <property type="project" value="InterPro"/>
</dbReference>
<feature type="domain" description="Glycosyltransferase subfamily 4-like N-terminal" evidence="2">
    <location>
        <begin position="14"/>
        <end position="223"/>
    </location>
</feature>
<comment type="caution">
    <text evidence="3">The sequence shown here is derived from an EMBL/GenBank/DDBJ whole genome shotgun (WGS) entry which is preliminary data.</text>
</comment>
<dbReference type="Gene3D" id="3.40.50.2000">
    <property type="entry name" value="Glycogen Phosphorylase B"/>
    <property type="match status" value="2"/>
</dbReference>
<dbReference type="InterPro" id="IPR028098">
    <property type="entry name" value="Glyco_trans_4-like_N"/>
</dbReference>
<dbReference type="STRING" id="1797985.A2Y83_03370"/>
<sequence length="469" mass="53666">MKVLLINKYYYLRGGSERYFFDLKNLLENNGHTVIPFSMKHEKNERSKYDKYFSDRVEFETSPSPSLIKIGINGFKIFYNRDAVQKLEKLIRDEKPDIAHLHNIAHQLSPGIISVLKKNNIPIVQTMHDYKLICPAYLLFNGNNECRACSGGKYYNCFFKKCVKKSWLKSFIVMCEAYLHNQILKTYGKVDLFIAPTGFVKDACVEAGVSEAKIRVVRGFLNLEIRNKSVKESCRDGGLPRLEDKESCRDGALPRLEDKESCRDGALPRLEEDEEDENQKSEIDDYLLYFGRLSVEKGVYVLLDAMSKMDKKLKLKIVGDGPEFFNLKSKIKNLKLEDNAEVLGYMQGRELQEIIQESNAVIVPSICPESMCYSLLEAMSLGKIVIASRIGGMRDFINDGKNGFLFKPGDSGDLAKKLNLLFCPKESDPFLALTPLDISDISRRARVCVSELTPERHYEEIMRIYNRLT</sequence>
<dbReference type="InterPro" id="IPR001296">
    <property type="entry name" value="Glyco_trans_1"/>
</dbReference>
<evidence type="ECO:0000259" key="2">
    <source>
        <dbReference type="Pfam" id="PF13439"/>
    </source>
</evidence>
<organism evidence="3 4">
    <name type="scientific">Candidatus Falkowbacteria bacterium RBG_13_39_14</name>
    <dbReference type="NCBI Taxonomy" id="1797985"/>
    <lineage>
        <taxon>Bacteria</taxon>
        <taxon>Candidatus Falkowiibacteriota</taxon>
    </lineage>
</organism>
<reference evidence="3 4" key="1">
    <citation type="journal article" date="2016" name="Nat. Commun.">
        <title>Thousands of microbial genomes shed light on interconnected biogeochemical processes in an aquifer system.</title>
        <authorList>
            <person name="Anantharaman K."/>
            <person name="Brown C.T."/>
            <person name="Hug L.A."/>
            <person name="Sharon I."/>
            <person name="Castelle C.J."/>
            <person name="Probst A.J."/>
            <person name="Thomas B.C."/>
            <person name="Singh A."/>
            <person name="Wilkins M.J."/>
            <person name="Karaoz U."/>
            <person name="Brodie E.L."/>
            <person name="Williams K.H."/>
            <person name="Hubbard S.S."/>
            <person name="Banfield J.F."/>
        </authorList>
    </citation>
    <scope>NUCLEOTIDE SEQUENCE [LARGE SCALE GENOMIC DNA]</scope>
</reference>
<dbReference type="CDD" id="cd03801">
    <property type="entry name" value="GT4_PimA-like"/>
    <property type="match status" value="1"/>
</dbReference>
<dbReference type="Proteomes" id="UP000178323">
    <property type="component" value="Unassembled WGS sequence"/>
</dbReference>
<evidence type="ECO:0008006" key="5">
    <source>
        <dbReference type="Google" id="ProtNLM"/>
    </source>
</evidence>